<accession>A0ABN6DA00</accession>
<dbReference type="PANTHER" id="PTHR13078">
    <property type="entry name" value="PEROXISOMAL MULTIFUNCTIONAL ENZYME TYPE 2-RELATED"/>
    <property type="match status" value="1"/>
</dbReference>
<dbReference type="CDD" id="cd03448">
    <property type="entry name" value="HDE_HSD"/>
    <property type="match status" value="1"/>
</dbReference>
<dbReference type="InterPro" id="IPR054357">
    <property type="entry name" value="MFE-2_N"/>
</dbReference>
<evidence type="ECO:0000259" key="1">
    <source>
        <dbReference type="Pfam" id="PF01575"/>
    </source>
</evidence>
<organism evidence="3 4">
    <name type="scientific">Rhodoferax lithotrophicus</name>
    <dbReference type="NCBI Taxonomy" id="2798804"/>
    <lineage>
        <taxon>Bacteria</taxon>
        <taxon>Pseudomonadati</taxon>
        <taxon>Pseudomonadota</taxon>
        <taxon>Betaproteobacteria</taxon>
        <taxon>Burkholderiales</taxon>
        <taxon>Comamonadaceae</taxon>
        <taxon>Rhodoferax</taxon>
    </lineage>
</organism>
<dbReference type="EMBL" id="AP024238">
    <property type="protein sequence ID" value="BCO27726.1"/>
    <property type="molecule type" value="Genomic_DNA"/>
</dbReference>
<feature type="domain" description="MaoC-like" evidence="1">
    <location>
        <begin position="173"/>
        <end position="261"/>
    </location>
</feature>
<gene>
    <name evidence="3" type="ORF">MIZ03_2615</name>
</gene>
<dbReference type="PANTHER" id="PTHR13078:SF56">
    <property type="entry name" value="PEROXISOMAL MULTIFUNCTIONAL ENZYME TYPE 2"/>
    <property type="match status" value="1"/>
</dbReference>
<dbReference type="InterPro" id="IPR029069">
    <property type="entry name" value="HotDog_dom_sf"/>
</dbReference>
<evidence type="ECO:0000259" key="2">
    <source>
        <dbReference type="Pfam" id="PF22622"/>
    </source>
</evidence>
<dbReference type="InterPro" id="IPR002539">
    <property type="entry name" value="MaoC-like_dom"/>
</dbReference>
<proteinExistence type="predicted"/>
<dbReference type="SUPFAM" id="SSF54637">
    <property type="entry name" value="Thioesterase/thiol ester dehydrase-isomerase"/>
    <property type="match status" value="2"/>
</dbReference>
<name>A0ABN6DA00_9BURK</name>
<dbReference type="RefSeq" id="WP_223903751.1">
    <property type="nucleotide sequence ID" value="NZ_AP024238.1"/>
</dbReference>
<keyword evidence="4" id="KW-1185">Reference proteome</keyword>
<evidence type="ECO:0000313" key="4">
    <source>
        <dbReference type="Proteomes" id="UP000824366"/>
    </source>
</evidence>
<dbReference type="Pfam" id="PF01575">
    <property type="entry name" value="MaoC_dehydratas"/>
    <property type="match status" value="1"/>
</dbReference>
<sequence length="286" mass="31557">MSINFRTLKNRQFEDVRHRYGATDSMLYALGIGMGTDPSDLDQLRYVYEQALLAVPTMAVVLGCPGFWMRSPDTGLDWKKILHVEQELNMHQTLRPSGEVIGKTVIESIVDKRSAGALLTTRRDVVDAATSEIVASTRSVILCRGDGHFGGGDPASPPSRWCPQGPPDRTCILPSSAQSALIYRLSGDDNPLHADIRVAQNAGFERPILHGLCTFGMAGHAALRTLCAYDPARLKKLKLKFSSPFYPGESLKTVFWTHGHGSATFQCYSLQRDVMVIHHGVVEYIE</sequence>
<dbReference type="Pfam" id="PF22622">
    <property type="entry name" value="MFE-2_hydrat-2_N"/>
    <property type="match status" value="1"/>
</dbReference>
<dbReference type="Proteomes" id="UP000824366">
    <property type="component" value="Chromosome"/>
</dbReference>
<dbReference type="Gene3D" id="3.10.129.10">
    <property type="entry name" value="Hotdog Thioesterase"/>
    <property type="match status" value="1"/>
</dbReference>
<protein>
    <recommendedName>
        <fullName evidence="5">3-alpha,7-alpha, 12-alpha-trihydroxy-5-beta-cholest-24-enoyl-CoA hydratase</fullName>
    </recommendedName>
</protein>
<feature type="domain" description="Peroxisomal multifunctional enzyme type 2-like N-terminal" evidence="2">
    <location>
        <begin position="19"/>
        <end position="145"/>
    </location>
</feature>
<evidence type="ECO:0008006" key="5">
    <source>
        <dbReference type="Google" id="ProtNLM"/>
    </source>
</evidence>
<reference evidence="3 4" key="1">
    <citation type="journal article" date="2021" name="Microbiol. Spectr.">
        <title>A Single Bacterium Capable of Oxidation and Reduction of Iron at Circumneutral pH.</title>
        <authorList>
            <person name="Kato S."/>
            <person name="Ohkuma M."/>
        </authorList>
    </citation>
    <scope>NUCLEOTIDE SEQUENCE [LARGE SCALE GENOMIC DNA]</scope>
    <source>
        <strain evidence="3 4">MIZ03</strain>
    </source>
</reference>
<evidence type="ECO:0000313" key="3">
    <source>
        <dbReference type="EMBL" id="BCO27726.1"/>
    </source>
</evidence>